<dbReference type="InterPro" id="IPR003783">
    <property type="entry name" value="Regulatory_RecX"/>
</dbReference>
<evidence type="ECO:0000256" key="4">
    <source>
        <dbReference type="ARBA" id="ARBA00022490"/>
    </source>
</evidence>
<evidence type="ECO:0000259" key="6">
    <source>
        <dbReference type="Pfam" id="PF02631"/>
    </source>
</evidence>
<dbReference type="RefSeq" id="WP_027021417.1">
    <property type="nucleotide sequence ID" value="NZ_CAMIGD010000109.1"/>
</dbReference>
<comment type="subcellular location">
    <subcellularLocation>
        <location evidence="1 5">Cytoplasm</location>
    </subcellularLocation>
</comment>
<evidence type="ECO:0000256" key="3">
    <source>
        <dbReference type="ARBA" id="ARBA00018111"/>
    </source>
</evidence>
<dbReference type="OrthoDB" id="5295441at2"/>
<comment type="function">
    <text evidence="5">Modulates RecA activity.</text>
</comment>
<dbReference type="Gene3D" id="1.10.10.10">
    <property type="entry name" value="Winged helix-like DNA-binding domain superfamily/Winged helix DNA-binding domain"/>
    <property type="match status" value="3"/>
</dbReference>
<dbReference type="PANTHER" id="PTHR33602">
    <property type="entry name" value="REGULATORY PROTEIN RECX FAMILY PROTEIN"/>
    <property type="match status" value="1"/>
</dbReference>
<evidence type="ECO:0000313" key="8">
    <source>
        <dbReference type="EMBL" id="RRD91592.1"/>
    </source>
</evidence>
<protein>
    <recommendedName>
        <fullName evidence="3 5">Regulatory protein RecX</fullName>
    </recommendedName>
</protein>
<dbReference type="EMBL" id="RQYC01000001">
    <property type="protein sequence ID" value="RRD91592.1"/>
    <property type="molecule type" value="Genomic_DNA"/>
</dbReference>
<comment type="caution">
    <text evidence="8">The sequence shown here is derived from an EMBL/GenBank/DDBJ whole genome shotgun (WGS) entry which is preliminary data.</text>
</comment>
<evidence type="ECO:0000313" key="9">
    <source>
        <dbReference type="Proteomes" id="UP000269923"/>
    </source>
</evidence>
<organism evidence="8 9">
    <name type="scientific">Conchiformibius steedae</name>
    <dbReference type="NCBI Taxonomy" id="153493"/>
    <lineage>
        <taxon>Bacteria</taxon>
        <taxon>Pseudomonadati</taxon>
        <taxon>Pseudomonadota</taxon>
        <taxon>Betaproteobacteria</taxon>
        <taxon>Neisseriales</taxon>
        <taxon>Neisseriaceae</taxon>
        <taxon>Conchiformibius</taxon>
    </lineage>
</organism>
<dbReference type="Pfam" id="PF21981">
    <property type="entry name" value="RecX_HTH3"/>
    <property type="match status" value="1"/>
</dbReference>
<evidence type="ECO:0000256" key="1">
    <source>
        <dbReference type="ARBA" id="ARBA00004496"/>
    </source>
</evidence>
<feature type="domain" description="RecX second three-helical" evidence="6">
    <location>
        <begin position="52"/>
        <end position="89"/>
    </location>
</feature>
<proteinExistence type="inferred from homology"/>
<dbReference type="Pfam" id="PF02631">
    <property type="entry name" value="RecX_HTH2"/>
    <property type="match status" value="1"/>
</dbReference>
<dbReference type="NCBIfam" id="NF001055">
    <property type="entry name" value="PRK00117.2-5"/>
    <property type="match status" value="1"/>
</dbReference>
<dbReference type="AlphaFoldDB" id="A0A3P2A7X9"/>
<dbReference type="GO" id="GO:0005737">
    <property type="term" value="C:cytoplasm"/>
    <property type="evidence" value="ECO:0007669"/>
    <property type="project" value="UniProtKB-SubCell"/>
</dbReference>
<comment type="similarity">
    <text evidence="2 5">Belongs to the RecX family.</text>
</comment>
<dbReference type="HAMAP" id="MF_01114">
    <property type="entry name" value="RecX"/>
    <property type="match status" value="1"/>
</dbReference>
<dbReference type="Proteomes" id="UP000269923">
    <property type="component" value="Unassembled WGS sequence"/>
</dbReference>
<sequence>MKPLSLKARALAILARREAGREELRRKLAPHAADAAELDALLDELAESGWQSDQRFTEMWVNSKSRKHGRLRLQQDLAARGVARETVAEFLPDAEAERLHAVAVLRKKFKAAPADAAERAKQMRFLSYRGFAADTVQAAVRQAWDEDAQDTFFA</sequence>
<dbReference type="InterPro" id="IPR053924">
    <property type="entry name" value="RecX_HTH_2nd"/>
</dbReference>
<accession>A0A3P2A7X9</accession>
<reference evidence="8 9" key="1">
    <citation type="submission" date="2018-11" db="EMBL/GenBank/DDBJ databases">
        <title>Genomes From Bacteria Associated with the Canine Oral Cavity: a Test Case for Automated Genome-Based Taxonomic Assignment.</title>
        <authorList>
            <person name="Coil D.A."/>
            <person name="Jospin G."/>
            <person name="Darling A.E."/>
            <person name="Wallis C."/>
            <person name="Davis I.J."/>
            <person name="Harris S."/>
            <person name="Eisen J.A."/>
            <person name="Holcombe L.J."/>
            <person name="O'Flynn C."/>
        </authorList>
    </citation>
    <scope>NUCLEOTIDE SEQUENCE [LARGE SCALE GENOMIC DNA]</scope>
    <source>
        <strain evidence="8 9">COT-280</strain>
    </source>
</reference>
<evidence type="ECO:0000256" key="2">
    <source>
        <dbReference type="ARBA" id="ARBA00009695"/>
    </source>
</evidence>
<dbReference type="InterPro" id="IPR036388">
    <property type="entry name" value="WH-like_DNA-bd_sf"/>
</dbReference>
<dbReference type="STRING" id="1121352.GCA_000620925_00518"/>
<evidence type="ECO:0000256" key="5">
    <source>
        <dbReference type="HAMAP-Rule" id="MF_01114"/>
    </source>
</evidence>
<dbReference type="InterPro" id="IPR053925">
    <property type="entry name" value="RecX_HTH_3rd"/>
</dbReference>
<dbReference type="GO" id="GO:0006282">
    <property type="term" value="P:regulation of DNA repair"/>
    <property type="evidence" value="ECO:0007669"/>
    <property type="project" value="UniProtKB-UniRule"/>
</dbReference>
<evidence type="ECO:0000259" key="7">
    <source>
        <dbReference type="Pfam" id="PF21981"/>
    </source>
</evidence>
<keyword evidence="4 5" id="KW-0963">Cytoplasm</keyword>
<gene>
    <name evidence="5 8" type="primary">recX</name>
    <name evidence="8" type="ORF">EII21_00760</name>
</gene>
<dbReference type="PANTHER" id="PTHR33602:SF1">
    <property type="entry name" value="REGULATORY PROTEIN RECX FAMILY PROTEIN"/>
    <property type="match status" value="1"/>
</dbReference>
<name>A0A3P2A7X9_9NEIS</name>
<keyword evidence="9" id="KW-1185">Reference proteome</keyword>
<feature type="domain" description="RecX third three-helical" evidence="7">
    <location>
        <begin position="101"/>
        <end position="140"/>
    </location>
</feature>